<dbReference type="PANTHER" id="PTHR33204:SF37">
    <property type="entry name" value="HTH-TYPE TRANSCRIPTIONAL REGULATOR YODB"/>
    <property type="match status" value="1"/>
</dbReference>
<protein>
    <submittedName>
        <fullName evidence="5">Helix-turn-helix transcriptional regulator</fullName>
    </submittedName>
</protein>
<evidence type="ECO:0000256" key="1">
    <source>
        <dbReference type="ARBA" id="ARBA00023015"/>
    </source>
</evidence>
<dbReference type="Gene3D" id="1.10.10.10">
    <property type="entry name" value="Winged helix-like DNA-binding domain superfamily/Winged helix DNA-binding domain"/>
    <property type="match status" value="1"/>
</dbReference>
<dbReference type="PROSITE" id="PS51118">
    <property type="entry name" value="HTH_HXLR"/>
    <property type="match status" value="1"/>
</dbReference>
<evidence type="ECO:0000256" key="3">
    <source>
        <dbReference type="ARBA" id="ARBA00023163"/>
    </source>
</evidence>
<name>A0A850DXQ5_9MICO</name>
<evidence type="ECO:0000313" key="6">
    <source>
        <dbReference type="Proteomes" id="UP000539146"/>
    </source>
</evidence>
<feature type="domain" description="HTH hxlR-type" evidence="4">
    <location>
        <begin position="15"/>
        <end position="113"/>
    </location>
</feature>
<dbReference type="Pfam" id="PF01638">
    <property type="entry name" value="HxlR"/>
    <property type="match status" value="1"/>
</dbReference>
<dbReference type="Proteomes" id="UP000539146">
    <property type="component" value="Unassembled WGS sequence"/>
</dbReference>
<dbReference type="RefSeq" id="WP_175326556.1">
    <property type="nucleotide sequence ID" value="NZ_BAAAWP010000001.1"/>
</dbReference>
<evidence type="ECO:0000313" key="5">
    <source>
        <dbReference type="EMBL" id="NUU29205.1"/>
    </source>
</evidence>
<dbReference type="EMBL" id="JABMCG010000121">
    <property type="protein sequence ID" value="NUU29205.1"/>
    <property type="molecule type" value="Genomic_DNA"/>
</dbReference>
<dbReference type="SUPFAM" id="SSF46785">
    <property type="entry name" value="Winged helix' DNA-binding domain"/>
    <property type="match status" value="1"/>
</dbReference>
<evidence type="ECO:0000256" key="2">
    <source>
        <dbReference type="ARBA" id="ARBA00023125"/>
    </source>
</evidence>
<comment type="caution">
    <text evidence="5">The sequence shown here is derived from an EMBL/GenBank/DDBJ whole genome shotgun (WGS) entry which is preliminary data.</text>
</comment>
<dbReference type="InterPro" id="IPR002577">
    <property type="entry name" value="HTH_HxlR"/>
</dbReference>
<sequence length="132" mass="14135">MCNSDTDEPISDPRCVSRAVLEHSTGRWGALVLVSLTDGPTRFAGVRRSVTGISDRMLAQTLQRLESHGLVSRTTYDRGNSRVEYSLTTIGAPIAEQLVVLVAVIEQQLPAIHAHRVGAGPGQHSVPLIPGS</sequence>
<keyword evidence="2" id="KW-0238">DNA-binding</keyword>
<dbReference type="InterPro" id="IPR036390">
    <property type="entry name" value="WH_DNA-bd_sf"/>
</dbReference>
<keyword evidence="1" id="KW-0805">Transcription regulation</keyword>
<organism evidence="5 6">
    <name type="scientific">Curtobacterium citreum</name>
    <dbReference type="NCBI Taxonomy" id="2036"/>
    <lineage>
        <taxon>Bacteria</taxon>
        <taxon>Bacillati</taxon>
        <taxon>Actinomycetota</taxon>
        <taxon>Actinomycetes</taxon>
        <taxon>Micrococcales</taxon>
        <taxon>Microbacteriaceae</taxon>
        <taxon>Curtobacterium</taxon>
    </lineage>
</organism>
<accession>A0A850DXQ5</accession>
<evidence type="ECO:0000259" key="4">
    <source>
        <dbReference type="PROSITE" id="PS51118"/>
    </source>
</evidence>
<gene>
    <name evidence="5" type="ORF">HP467_14000</name>
</gene>
<dbReference type="InterPro" id="IPR036388">
    <property type="entry name" value="WH-like_DNA-bd_sf"/>
</dbReference>
<reference evidence="5 6" key="1">
    <citation type="submission" date="2020-05" db="EMBL/GenBank/DDBJ databases">
        <title>Genome Sequencing of Type Strains.</title>
        <authorList>
            <person name="Lemaire J.F."/>
            <person name="Inderbitzin P."/>
            <person name="Gregorio O.A."/>
            <person name="Collins S.B."/>
            <person name="Wespe N."/>
            <person name="Knight-Connoni V."/>
        </authorList>
    </citation>
    <scope>NUCLEOTIDE SEQUENCE [LARGE SCALE GENOMIC DNA]</scope>
    <source>
        <strain evidence="5 6">DSM 20512</strain>
    </source>
</reference>
<proteinExistence type="predicted"/>
<keyword evidence="3" id="KW-0804">Transcription</keyword>
<dbReference type="PANTHER" id="PTHR33204">
    <property type="entry name" value="TRANSCRIPTIONAL REGULATOR, MARR FAMILY"/>
    <property type="match status" value="1"/>
</dbReference>
<dbReference type="GO" id="GO:0003677">
    <property type="term" value="F:DNA binding"/>
    <property type="evidence" value="ECO:0007669"/>
    <property type="project" value="UniProtKB-KW"/>
</dbReference>
<dbReference type="AlphaFoldDB" id="A0A850DXQ5"/>